<feature type="compositionally biased region" description="Polar residues" evidence="9">
    <location>
        <begin position="112"/>
        <end position="140"/>
    </location>
</feature>
<dbReference type="EMBL" id="KN824289">
    <property type="protein sequence ID" value="KIM29213.1"/>
    <property type="molecule type" value="Genomic_DNA"/>
</dbReference>
<protein>
    <recommendedName>
        <fullName evidence="8">choline-phosphate cytidylyltransferase</fullName>
        <ecNumber evidence="8">2.7.7.15</ecNumber>
    </recommendedName>
</protein>
<proteinExistence type="inferred from homology"/>
<keyword evidence="2" id="KW-0444">Lipid biosynthesis</keyword>
<dbReference type="GO" id="GO:0004105">
    <property type="term" value="F:choline-phosphate cytidylyltransferase activity"/>
    <property type="evidence" value="ECO:0007669"/>
    <property type="project" value="UniProtKB-EC"/>
</dbReference>
<feature type="compositionally biased region" description="Basic and acidic residues" evidence="9">
    <location>
        <begin position="368"/>
        <end position="383"/>
    </location>
</feature>
<dbReference type="InterPro" id="IPR004821">
    <property type="entry name" value="Cyt_trans-like"/>
</dbReference>
<comment type="similarity">
    <text evidence="1">Belongs to the cytidylyltransferase family.</text>
</comment>
<dbReference type="PANTHER" id="PTHR10739:SF13">
    <property type="entry name" value="CHOLINE-PHOSPHATE CYTIDYLYLTRANSFERASE"/>
    <property type="match status" value="1"/>
</dbReference>
<dbReference type="AlphaFoldDB" id="A0A0C2WSV4"/>
<dbReference type="NCBIfam" id="TIGR00125">
    <property type="entry name" value="cyt_tran_rel"/>
    <property type="match status" value="1"/>
</dbReference>
<dbReference type="HOGENOM" id="CLU_037448_0_0_1"/>
<dbReference type="InterPro" id="IPR041723">
    <property type="entry name" value="CCT"/>
</dbReference>
<dbReference type="GO" id="GO:0005635">
    <property type="term" value="C:nuclear envelope"/>
    <property type="evidence" value="ECO:0007669"/>
    <property type="project" value="TreeGrafter"/>
</dbReference>
<dbReference type="CDD" id="cd02174">
    <property type="entry name" value="CCT"/>
    <property type="match status" value="1"/>
</dbReference>
<dbReference type="GO" id="GO:0031210">
    <property type="term" value="F:phosphatidylcholine binding"/>
    <property type="evidence" value="ECO:0007669"/>
    <property type="project" value="TreeGrafter"/>
</dbReference>
<evidence type="ECO:0000256" key="3">
    <source>
        <dbReference type="ARBA" id="ARBA00022679"/>
    </source>
</evidence>
<feature type="region of interest" description="Disordered" evidence="9">
    <location>
        <begin position="368"/>
        <end position="390"/>
    </location>
</feature>
<gene>
    <name evidence="11" type="ORF">M408DRAFT_328903</name>
</gene>
<dbReference type="InterPro" id="IPR045049">
    <property type="entry name" value="Pcy1-like"/>
</dbReference>
<evidence type="ECO:0000256" key="2">
    <source>
        <dbReference type="ARBA" id="ARBA00022516"/>
    </source>
</evidence>
<reference evidence="11 12" key="1">
    <citation type="submission" date="2014-04" db="EMBL/GenBank/DDBJ databases">
        <authorList>
            <consortium name="DOE Joint Genome Institute"/>
            <person name="Kuo A."/>
            <person name="Zuccaro A."/>
            <person name="Kohler A."/>
            <person name="Nagy L.G."/>
            <person name="Floudas D."/>
            <person name="Copeland A."/>
            <person name="Barry K.W."/>
            <person name="Cichocki N."/>
            <person name="Veneault-Fourrey C."/>
            <person name="LaButti K."/>
            <person name="Lindquist E.A."/>
            <person name="Lipzen A."/>
            <person name="Lundell T."/>
            <person name="Morin E."/>
            <person name="Murat C."/>
            <person name="Sun H."/>
            <person name="Tunlid A."/>
            <person name="Henrissat B."/>
            <person name="Grigoriev I.V."/>
            <person name="Hibbett D.S."/>
            <person name="Martin F."/>
            <person name="Nordberg H.P."/>
            <person name="Cantor M.N."/>
            <person name="Hua S.X."/>
        </authorList>
    </citation>
    <scope>NUCLEOTIDE SEQUENCE [LARGE SCALE GENOMIC DNA]</scope>
    <source>
        <strain evidence="11 12">MAFF 305830</strain>
    </source>
</reference>
<dbReference type="SUPFAM" id="SSF52374">
    <property type="entry name" value="Nucleotidylyl transferase"/>
    <property type="match status" value="1"/>
</dbReference>
<feature type="domain" description="Cytidyltransferase-like" evidence="10">
    <location>
        <begin position="231"/>
        <end position="359"/>
    </location>
</feature>
<evidence type="ECO:0000256" key="1">
    <source>
        <dbReference type="ARBA" id="ARBA00010101"/>
    </source>
</evidence>
<name>A0A0C2WSV4_SERVB</name>
<keyword evidence="3" id="KW-0808">Transferase</keyword>
<evidence type="ECO:0000256" key="6">
    <source>
        <dbReference type="ARBA" id="ARBA00023209"/>
    </source>
</evidence>
<dbReference type="InterPro" id="IPR014729">
    <property type="entry name" value="Rossmann-like_a/b/a_fold"/>
</dbReference>
<evidence type="ECO:0000256" key="5">
    <source>
        <dbReference type="ARBA" id="ARBA00023098"/>
    </source>
</evidence>
<keyword evidence="7" id="KW-1208">Phospholipid metabolism</keyword>
<sequence length="390" mass="42712">MDAAALAARSLNLKRSNAQSIAKEDSSAQDSPAYDASDEDASDRTEGDPQNQSHTQHSRPIPRARQPKGASHASHLSNLVDSDTGTDSPTYDGDIESSTNTIKQPVHHRSLLSISSTDADGSPTSTPMITPSASSATLHSPQPQLPPPLTTITAATPHDDGDSNHLHVPNSAISTTAPPEPAPTSSTTDQLNPASLTVEDIQAFVKKAVEGEAHRKYKINKPPTDRPVRVYADGVYDLFHFGHALQLRQAKLSFPSVHLIVGVCSDKLVYEHKSRTVMTHSERCESVRHCRWVDEVAEDAPWIIDSDFMDKYKIDYVAHDEDPYKGVGTDDVYGFAKHQGRFIPTRRTPGVSTSELIERMVSGYRKGEFDRKLETMGHPELKSRPSTPQP</sequence>
<feature type="compositionally biased region" description="Basic residues" evidence="9">
    <location>
        <begin position="56"/>
        <end position="66"/>
    </location>
</feature>
<reference evidence="12" key="2">
    <citation type="submission" date="2015-01" db="EMBL/GenBank/DDBJ databases">
        <title>Evolutionary Origins and Diversification of the Mycorrhizal Mutualists.</title>
        <authorList>
            <consortium name="DOE Joint Genome Institute"/>
            <consortium name="Mycorrhizal Genomics Consortium"/>
            <person name="Kohler A."/>
            <person name="Kuo A."/>
            <person name="Nagy L.G."/>
            <person name="Floudas D."/>
            <person name="Copeland A."/>
            <person name="Barry K.W."/>
            <person name="Cichocki N."/>
            <person name="Veneault-Fourrey C."/>
            <person name="LaButti K."/>
            <person name="Lindquist E.A."/>
            <person name="Lipzen A."/>
            <person name="Lundell T."/>
            <person name="Morin E."/>
            <person name="Murat C."/>
            <person name="Riley R."/>
            <person name="Ohm R."/>
            <person name="Sun H."/>
            <person name="Tunlid A."/>
            <person name="Henrissat B."/>
            <person name="Grigoriev I.V."/>
            <person name="Hibbett D.S."/>
            <person name="Martin F."/>
        </authorList>
    </citation>
    <scope>NUCLEOTIDE SEQUENCE [LARGE SCALE GENOMIC DNA]</scope>
    <source>
        <strain evidence="12">MAFF 305830</strain>
    </source>
</reference>
<keyword evidence="4" id="KW-0548">Nucleotidyltransferase</keyword>
<evidence type="ECO:0000256" key="4">
    <source>
        <dbReference type="ARBA" id="ARBA00022695"/>
    </source>
</evidence>
<dbReference type="OrthoDB" id="17102at2759"/>
<evidence type="ECO:0000313" key="11">
    <source>
        <dbReference type="EMBL" id="KIM29213.1"/>
    </source>
</evidence>
<keyword evidence="12" id="KW-1185">Reference proteome</keyword>
<evidence type="ECO:0000256" key="9">
    <source>
        <dbReference type="SAM" id="MobiDB-lite"/>
    </source>
</evidence>
<evidence type="ECO:0000256" key="8">
    <source>
        <dbReference type="ARBA" id="ARBA00026101"/>
    </source>
</evidence>
<dbReference type="PANTHER" id="PTHR10739">
    <property type="entry name" value="CYTIDYLYLTRANSFERASE"/>
    <property type="match status" value="1"/>
</dbReference>
<keyword evidence="6" id="KW-0594">Phospholipid biosynthesis</keyword>
<accession>A0A0C2WSV4</accession>
<dbReference type="Gene3D" id="3.40.50.620">
    <property type="entry name" value="HUPs"/>
    <property type="match status" value="1"/>
</dbReference>
<organism evidence="11 12">
    <name type="scientific">Serendipita vermifera MAFF 305830</name>
    <dbReference type="NCBI Taxonomy" id="933852"/>
    <lineage>
        <taxon>Eukaryota</taxon>
        <taxon>Fungi</taxon>
        <taxon>Dikarya</taxon>
        <taxon>Basidiomycota</taxon>
        <taxon>Agaricomycotina</taxon>
        <taxon>Agaricomycetes</taxon>
        <taxon>Sebacinales</taxon>
        <taxon>Serendipitaceae</taxon>
        <taxon>Serendipita</taxon>
    </lineage>
</organism>
<feature type="compositionally biased region" description="Low complexity" evidence="9">
    <location>
        <begin position="171"/>
        <end position="188"/>
    </location>
</feature>
<feature type="compositionally biased region" description="Polar residues" evidence="9">
    <location>
        <begin position="74"/>
        <end position="89"/>
    </location>
</feature>
<dbReference type="Proteomes" id="UP000054097">
    <property type="component" value="Unassembled WGS sequence"/>
</dbReference>
<dbReference type="STRING" id="933852.A0A0C2WSV4"/>
<dbReference type="Pfam" id="PF01467">
    <property type="entry name" value="CTP_transf_like"/>
    <property type="match status" value="1"/>
</dbReference>
<evidence type="ECO:0000313" key="12">
    <source>
        <dbReference type="Proteomes" id="UP000054097"/>
    </source>
</evidence>
<dbReference type="EC" id="2.7.7.15" evidence="8"/>
<feature type="region of interest" description="Disordered" evidence="9">
    <location>
        <begin position="1"/>
        <end position="193"/>
    </location>
</feature>
<evidence type="ECO:0000259" key="10">
    <source>
        <dbReference type="Pfam" id="PF01467"/>
    </source>
</evidence>
<keyword evidence="5" id="KW-0443">Lipid metabolism</keyword>
<evidence type="ECO:0000256" key="7">
    <source>
        <dbReference type="ARBA" id="ARBA00023264"/>
    </source>
</evidence>